<dbReference type="EMBL" id="LJZO01000054">
    <property type="protein sequence ID" value="ROV89921.1"/>
    <property type="molecule type" value="Genomic_DNA"/>
</dbReference>
<dbReference type="Proteomes" id="UP000284375">
    <property type="component" value="Unassembled WGS sequence"/>
</dbReference>
<dbReference type="AlphaFoldDB" id="A0A423VG59"/>
<evidence type="ECO:0000259" key="2">
    <source>
        <dbReference type="Pfam" id="PF17111"/>
    </source>
</evidence>
<name>A0A423VG59_CYTCH</name>
<feature type="region of interest" description="Disordered" evidence="1">
    <location>
        <begin position="166"/>
        <end position="190"/>
    </location>
</feature>
<dbReference type="STRING" id="252740.A0A423VG59"/>
<feature type="compositionally biased region" description="Polar residues" evidence="1">
    <location>
        <begin position="166"/>
        <end position="185"/>
    </location>
</feature>
<organism evidence="3 4">
    <name type="scientific">Cytospora chrysosperma</name>
    <name type="common">Cytospora canker fungus</name>
    <name type="synonym">Sphaeria chrysosperma</name>
    <dbReference type="NCBI Taxonomy" id="252740"/>
    <lineage>
        <taxon>Eukaryota</taxon>
        <taxon>Fungi</taxon>
        <taxon>Dikarya</taxon>
        <taxon>Ascomycota</taxon>
        <taxon>Pezizomycotina</taxon>
        <taxon>Sordariomycetes</taxon>
        <taxon>Sordariomycetidae</taxon>
        <taxon>Diaporthales</taxon>
        <taxon>Cytosporaceae</taxon>
        <taxon>Cytospora</taxon>
    </lineage>
</organism>
<sequence length="316" mass="35411">MDPLSVSSGVVGLLAFAMQMAKVATQVKQAVELFKSAPSEMTDLLQRLTLLQTMCKLVEVKVAGSPNHQPGGSSSASLDAISTALLQCQGKMEELSRTLSATGLTSLQDRTSLSRSEALSRLRFVLRRDKVKSMVQDVEQVITLLKLVLTVDTWMHVAIVHNPQTPRLSQPDNAHGTISNLQEETPSGVETALSPRPAVSVFRRKARRQKRLHSRYMGLVTWTTVESWTEDQSDGSKLMPGRRGDISLQVPFSSIQVGLHYTQFMGTPSYALNIIHVIERRSELEQYIRFMCVDIRWAEGLKYLLDLDFRHKFLEE</sequence>
<reference evidence="3 4" key="1">
    <citation type="submission" date="2015-09" db="EMBL/GenBank/DDBJ databases">
        <title>Host preference determinants of Valsa canker pathogens revealed by comparative genomics.</title>
        <authorList>
            <person name="Yin Z."/>
            <person name="Huang L."/>
        </authorList>
    </citation>
    <scope>NUCLEOTIDE SEQUENCE [LARGE SCALE GENOMIC DNA]</scope>
    <source>
        <strain evidence="3 4">YSFL</strain>
    </source>
</reference>
<evidence type="ECO:0000313" key="4">
    <source>
        <dbReference type="Proteomes" id="UP000284375"/>
    </source>
</evidence>
<evidence type="ECO:0000256" key="1">
    <source>
        <dbReference type="SAM" id="MobiDB-lite"/>
    </source>
</evidence>
<evidence type="ECO:0000313" key="3">
    <source>
        <dbReference type="EMBL" id="ROV89921.1"/>
    </source>
</evidence>
<dbReference type="OrthoDB" id="270167at2759"/>
<dbReference type="InterPro" id="IPR031348">
    <property type="entry name" value="PigL_N"/>
</dbReference>
<accession>A0A423VG59</accession>
<comment type="caution">
    <text evidence="3">The sequence shown here is derived from an EMBL/GenBank/DDBJ whole genome shotgun (WGS) entry which is preliminary data.</text>
</comment>
<proteinExistence type="predicted"/>
<gene>
    <name evidence="3" type="ORF">VSDG_08234</name>
</gene>
<dbReference type="Pfam" id="PF17111">
    <property type="entry name" value="PigL_N"/>
    <property type="match status" value="1"/>
</dbReference>
<keyword evidence="4" id="KW-1185">Reference proteome</keyword>
<protein>
    <recommendedName>
        <fullName evidence="2">Azaphilone pigments biosynthesis cluster protein L N-terminal domain-containing protein</fullName>
    </recommendedName>
</protein>
<feature type="domain" description="Azaphilone pigments biosynthesis cluster protein L N-terminal" evidence="2">
    <location>
        <begin position="1"/>
        <end position="114"/>
    </location>
</feature>